<evidence type="ECO:0000259" key="1">
    <source>
        <dbReference type="Pfam" id="PF13524"/>
    </source>
</evidence>
<name>A0A2M8NZ97_9CHLR</name>
<accession>A0A2M8NZ97</accession>
<feature type="domain" description="Spore protein YkvP/CgeB glycosyl transferase-like" evidence="1">
    <location>
        <begin position="244"/>
        <end position="386"/>
    </location>
</feature>
<dbReference type="AlphaFoldDB" id="A0A2M8NZ97"/>
<dbReference type="Gene3D" id="3.40.50.2000">
    <property type="entry name" value="Glycogen Phosphorylase B"/>
    <property type="match status" value="1"/>
</dbReference>
<dbReference type="InterPro" id="IPR055259">
    <property type="entry name" value="YkvP/CgeB_Glyco_trans-like"/>
</dbReference>
<dbReference type="Pfam" id="PF13524">
    <property type="entry name" value="Glyco_trans_1_2"/>
    <property type="match status" value="1"/>
</dbReference>
<reference evidence="2 3" key="1">
    <citation type="submission" date="2017-11" db="EMBL/GenBank/DDBJ databases">
        <title>Evolution of Phototrophy in the Chloroflexi Phylum Driven by Horizontal Gene Transfer.</title>
        <authorList>
            <person name="Ward L.M."/>
            <person name="Hemp J."/>
            <person name="Shih P.M."/>
            <person name="Mcglynn S.E."/>
            <person name="Fischer W."/>
        </authorList>
    </citation>
    <scope>NUCLEOTIDE SEQUENCE [LARGE SCALE GENOMIC DNA]</scope>
    <source>
        <strain evidence="2">CP2_2F</strain>
    </source>
</reference>
<evidence type="ECO:0000313" key="2">
    <source>
        <dbReference type="EMBL" id="PJF30609.1"/>
    </source>
</evidence>
<gene>
    <name evidence="2" type="ORF">CUN51_07315</name>
</gene>
<comment type="caution">
    <text evidence="2">The sequence shown here is derived from an EMBL/GenBank/DDBJ whole genome shotgun (WGS) entry which is preliminary data.</text>
</comment>
<sequence length="393" mass="44298">MKLLIVASSLDLRQPFSATPAWWQLLKGLYEIGVDVLATTYQGPAIETLWWRALPNPVRAQGDAFKAVRALLKRGIGKEKPVETARSGETRAERLQRELAQRVIMPRWRAFMDRTFKAHPDIDAALFLTIPLNHVVGLATHIQTKFGKPVLYYDGDVPASLPQFAGFASGFKMYYGADVREYTAFISNSYGGAQLLRDLGVRQAHVLYYGADPDVFSPVDVPKDIDVFFYGHTREYREEWIDGMLTAASRAMPEARFAVRGRNLGSLGRAQMLPYLSFSKLREYACRAKINLCITRKAHASVFASSSSRPFELASLGACIVANPYLGVETWFEPEREIIVVSSAEEAIERYRWLLANDSARQAIGAAARQRLLAEHTFRQRARELVQIVRQHL</sequence>
<dbReference type="EMBL" id="PGTK01000008">
    <property type="protein sequence ID" value="PJF30609.1"/>
    <property type="molecule type" value="Genomic_DNA"/>
</dbReference>
<dbReference type="Proteomes" id="UP000228921">
    <property type="component" value="Unassembled WGS sequence"/>
</dbReference>
<protein>
    <recommendedName>
        <fullName evidence="1">Spore protein YkvP/CgeB glycosyl transferase-like domain-containing protein</fullName>
    </recommendedName>
</protein>
<organism evidence="2 3">
    <name type="scientific">Candidatus Thermofonsia Clade 1 bacterium</name>
    <dbReference type="NCBI Taxonomy" id="2364210"/>
    <lineage>
        <taxon>Bacteria</taxon>
        <taxon>Bacillati</taxon>
        <taxon>Chloroflexota</taxon>
        <taxon>Candidatus Thermofontia</taxon>
        <taxon>Candidatus Thermofonsia Clade 1</taxon>
    </lineage>
</organism>
<proteinExistence type="predicted"/>
<evidence type="ECO:0000313" key="3">
    <source>
        <dbReference type="Proteomes" id="UP000228921"/>
    </source>
</evidence>
<dbReference type="SUPFAM" id="SSF53756">
    <property type="entry name" value="UDP-Glycosyltransferase/glycogen phosphorylase"/>
    <property type="match status" value="1"/>
</dbReference>